<dbReference type="GO" id="GO:0005737">
    <property type="term" value="C:cytoplasm"/>
    <property type="evidence" value="ECO:0007669"/>
    <property type="project" value="InterPro"/>
</dbReference>
<keyword evidence="3" id="KW-1185">Reference proteome</keyword>
<dbReference type="OrthoDB" id="3973067at2759"/>
<feature type="region of interest" description="Disordered" evidence="1">
    <location>
        <begin position="453"/>
        <end position="475"/>
    </location>
</feature>
<dbReference type="AlphaFoldDB" id="A0A1X7R737"/>
<feature type="compositionally biased region" description="Polar residues" evidence="1">
    <location>
        <begin position="508"/>
        <end position="523"/>
    </location>
</feature>
<gene>
    <name evidence="2" type="ORF">KASA_0K01540G</name>
</gene>
<dbReference type="EMBL" id="FXLY01000008">
    <property type="protein sequence ID" value="SMN21493.1"/>
    <property type="molecule type" value="Genomic_DNA"/>
</dbReference>
<evidence type="ECO:0000313" key="2">
    <source>
        <dbReference type="EMBL" id="SMN21493.1"/>
    </source>
</evidence>
<name>A0A1X7R737_9SACH</name>
<evidence type="ECO:0000256" key="1">
    <source>
        <dbReference type="SAM" id="MobiDB-lite"/>
    </source>
</evidence>
<feature type="compositionally biased region" description="Polar residues" evidence="1">
    <location>
        <begin position="615"/>
        <end position="624"/>
    </location>
</feature>
<reference evidence="2 3" key="1">
    <citation type="submission" date="2017-04" db="EMBL/GenBank/DDBJ databases">
        <authorList>
            <person name="Afonso C.L."/>
            <person name="Miller P.J."/>
            <person name="Scott M.A."/>
            <person name="Spackman E."/>
            <person name="Goraichik I."/>
            <person name="Dimitrov K.M."/>
            <person name="Suarez D.L."/>
            <person name="Swayne D.E."/>
        </authorList>
    </citation>
    <scope>NUCLEOTIDE SEQUENCE [LARGE SCALE GENOMIC DNA]</scope>
</reference>
<sequence>MHTKAAVLATTGSRKIPMSMDTYDVKIIQYKAALFKLQELQRLLGILEKNLKNDERNKIIPLVNYVLIICEGPTFNVSPIIRKRYRLLCENKLCKINDINPQLSTQLTDLRYSLSEVIGADDYESLRESVYSTEKQWALLDCLKRISNNSIIIYNKKLRQLLLERNSTINRPYELSEFKEKQFNNGTFDFTSVEDIIKPNELALSLDLAVLINDRERDTSQKSFLKLQYQVLTKFNTHMNKKVFPPLRSFYNKLQKYNNLISKNDADNNQNEATETLSHFRFCLHRIYALMLRSYSISCIIRSMSREIYLANRSYFTAPITKLLTGNLFEFEELLDNLDTLYTSKENQKFDNLVSILEELSNKGIKYERTNSTDTITALCHESINSSIHFIRSQLSTIIKLQEHWKIITDNSHLKHSFDGMEVDQIEKLLNEKRSVDQLAYLERIKTIQKAKNSKEITSSMSSSTTSSKTPSATVTPLLSSLNISNDDITPIDLKKKVYKSKSSSGSNTGSQLSINGTKSPISLSRRASMDKGSRTYTLAMSPLSKTSSPRHTNEISTGPQGINSPQISRRSSVIAVARNPQYFVDKDGYLSPSKLEGSTNGKPTRKTTVRGRPRSTSLQSSFSKGKGRVNPMSTLDRQPLNSIRSNSLEASGALNRMIIQDAAKKSMKRDGNTQVTKSIKSPPLVRQNRSRSGSASKHIMNGVNPEKLLNTPSKSNLGVPMTSPLTKKRSNLSQEVTPEIHAENDTISAVRDKPEALQFSDIGDTGNDTTTNVEDVELIKKVRFVGVPPMSPAEDPKPKRKGWYKKPAQLHYPPAPPQIRLLRNRLTQEGVAFRTSLRENYQENTTENFDNATSESQSSNRRSTMFFNADGELNNPFKETISRKFASKIRNSLRS</sequence>
<feature type="compositionally biased region" description="Polar residues" evidence="1">
    <location>
        <begin position="843"/>
        <end position="862"/>
    </location>
</feature>
<feature type="region of interest" description="Disordered" evidence="1">
    <location>
        <begin position="666"/>
        <end position="737"/>
    </location>
</feature>
<feature type="compositionally biased region" description="Low complexity" evidence="1">
    <location>
        <begin position="458"/>
        <end position="475"/>
    </location>
</feature>
<feature type="compositionally biased region" description="Basic residues" evidence="1">
    <location>
        <begin position="604"/>
        <end position="614"/>
    </location>
</feature>
<organism evidence="2 3">
    <name type="scientific">Maudiozyma saulgeensis</name>
    <dbReference type="NCBI Taxonomy" id="1789683"/>
    <lineage>
        <taxon>Eukaryota</taxon>
        <taxon>Fungi</taxon>
        <taxon>Dikarya</taxon>
        <taxon>Ascomycota</taxon>
        <taxon>Saccharomycotina</taxon>
        <taxon>Saccharomycetes</taxon>
        <taxon>Saccharomycetales</taxon>
        <taxon>Saccharomycetaceae</taxon>
        <taxon>Maudiozyma</taxon>
    </lineage>
</organism>
<feature type="compositionally biased region" description="Polar residues" evidence="1">
    <location>
        <begin position="535"/>
        <end position="568"/>
    </location>
</feature>
<dbReference type="Proteomes" id="UP000196158">
    <property type="component" value="Unassembled WGS sequence"/>
</dbReference>
<dbReference type="GO" id="GO:0008157">
    <property type="term" value="F:protein phosphatase 1 binding"/>
    <property type="evidence" value="ECO:0007669"/>
    <property type="project" value="InterPro"/>
</dbReference>
<proteinExistence type="predicted"/>
<dbReference type="InterPro" id="IPR026241">
    <property type="entry name" value="GIP4"/>
</dbReference>
<feature type="region of interest" description="Disordered" evidence="1">
    <location>
        <begin position="586"/>
        <end position="640"/>
    </location>
</feature>
<evidence type="ECO:0000313" key="3">
    <source>
        <dbReference type="Proteomes" id="UP000196158"/>
    </source>
</evidence>
<dbReference type="GO" id="GO:0019888">
    <property type="term" value="F:protein phosphatase regulator activity"/>
    <property type="evidence" value="ECO:0007669"/>
    <property type="project" value="InterPro"/>
</dbReference>
<feature type="region of interest" description="Disordered" evidence="1">
    <location>
        <begin position="501"/>
        <end position="568"/>
    </location>
</feature>
<dbReference type="PRINTS" id="PR02082">
    <property type="entry name" value="GLC7IP4"/>
</dbReference>
<feature type="region of interest" description="Disordered" evidence="1">
    <location>
        <begin position="838"/>
        <end position="862"/>
    </location>
</feature>
<protein>
    <submittedName>
        <fullName evidence="2">Similar to Saccharomyces cerevisiae YAL031C GIP4 Cytoplasmic Glc7-interacting protein whose overexpression relocalizes Glc7p from the nucleus and prevents chromosome segregation</fullName>
    </submittedName>
</protein>
<accession>A0A1X7R737</accession>